<evidence type="ECO:0000256" key="5">
    <source>
        <dbReference type="SAM" id="Phobius"/>
    </source>
</evidence>
<evidence type="ECO:0000313" key="7">
    <source>
        <dbReference type="Proteomes" id="UP001151518"/>
    </source>
</evidence>
<name>A0A9W8GAQ9_9FUNG</name>
<dbReference type="PIRSF" id="PIRSF006060">
    <property type="entry name" value="AA_transporter"/>
    <property type="match status" value="1"/>
</dbReference>
<feature type="transmembrane region" description="Helical" evidence="5">
    <location>
        <begin position="483"/>
        <end position="504"/>
    </location>
</feature>
<reference evidence="6" key="1">
    <citation type="submission" date="2022-07" db="EMBL/GenBank/DDBJ databases">
        <title>Phylogenomic reconstructions and comparative analyses of Kickxellomycotina fungi.</title>
        <authorList>
            <person name="Reynolds N.K."/>
            <person name="Stajich J.E."/>
            <person name="Barry K."/>
            <person name="Grigoriev I.V."/>
            <person name="Crous P."/>
            <person name="Smith M.E."/>
        </authorList>
    </citation>
    <scope>NUCLEOTIDE SEQUENCE</scope>
    <source>
        <strain evidence="6">NRRL 3115</strain>
    </source>
</reference>
<evidence type="ECO:0000256" key="2">
    <source>
        <dbReference type="ARBA" id="ARBA00022692"/>
    </source>
</evidence>
<keyword evidence="2 5" id="KW-0812">Transmembrane</keyword>
<dbReference type="OrthoDB" id="5982228at2759"/>
<evidence type="ECO:0000256" key="3">
    <source>
        <dbReference type="ARBA" id="ARBA00022989"/>
    </source>
</evidence>
<dbReference type="Proteomes" id="UP001151518">
    <property type="component" value="Unassembled WGS sequence"/>
</dbReference>
<keyword evidence="3 5" id="KW-1133">Transmembrane helix</keyword>
<proteinExistence type="predicted"/>
<organism evidence="6 7">
    <name type="scientific">Coemansia spiralis</name>
    <dbReference type="NCBI Taxonomy" id="417178"/>
    <lineage>
        <taxon>Eukaryota</taxon>
        <taxon>Fungi</taxon>
        <taxon>Fungi incertae sedis</taxon>
        <taxon>Zoopagomycota</taxon>
        <taxon>Kickxellomycotina</taxon>
        <taxon>Kickxellomycetes</taxon>
        <taxon>Kickxellales</taxon>
        <taxon>Kickxellaceae</taxon>
        <taxon>Coemansia</taxon>
    </lineage>
</organism>
<comment type="caution">
    <text evidence="6">The sequence shown here is derived from an EMBL/GenBank/DDBJ whole genome shotgun (WGS) entry which is preliminary data.</text>
</comment>
<feature type="transmembrane region" description="Helical" evidence="5">
    <location>
        <begin position="451"/>
        <end position="471"/>
    </location>
</feature>
<evidence type="ECO:0000256" key="4">
    <source>
        <dbReference type="ARBA" id="ARBA00023136"/>
    </source>
</evidence>
<feature type="transmembrane region" description="Helical" evidence="5">
    <location>
        <begin position="283"/>
        <end position="309"/>
    </location>
</feature>
<dbReference type="AlphaFoldDB" id="A0A9W8GAQ9"/>
<feature type="transmembrane region" description="Helical" evidence="5">
    <location>
        <begin position="250"/>
        <end position="271"/>
    </location>
</feature>
<evidence type="ECO:0008006" key="8">
    <source>
        <dbReference type="Google" id="ProtNLM"/>
    </source>
</evidence>
<feature type="transmembrane region" description="Helical" evidence="5">
    <location>
        <begin position="176"/>
        <end position="196"/>
    </location>
</feature>
<dbReference type="Gene3D" id="1.20.1740.10">
    <property type="entry name" value="Amino acid/polyamine transporter I"/>
    <property type="match status" value="1"/>
</dbReference>
<comment type="subcellular location">
    <subcellularLocation>
        <location evidence="1">Membrane</location>
        <topology evidence="1">Multi-pass membrane protein</topology>
    </subcellularLocation>
</comment>
<keyword evidence="4 5" id="KW-0472">Membrane</keyword>
<protein>
    <recommendedName>
        <fullName evidence="8">Amino acid transporter</fullName>
    </recommendedName>
</protein>
<dbReference type="PANTHER" id="PTHR11785:SF353">
    <property type="entry name" value="METHIONINE TRANSPORTER (EUROFUNG)"/>
    <property type="match status" value="1"/>
</dbReference>
<dbReference type="Pfam" id="PF13520">
    <property type="entry name" value="AA_permease_2"/>
    <property type="match status" value="1"/>
</dbReference>
<sequence>MDSAHKDAWREDQIEVGAVTQNWDPASSRPESVISTINTSAAAGNNVGAASKKNIGIFSATAMGVSLMIGSGIFSTPASILGLVGTPSMALVLWGLGAVISFGGATAFIELGLMYRQNGGTMHFLAHAYPKPKLVLSYLFAWVMIVCIRPGAIAANGPVIGKYWLYAIGDSNNVGWHARGVGFGCITFVTLINILSAKWSLRLINLLTVVKIVVLLIIVITGIIAAAGGLNVAHNDNWSRGFRGTSNDAHAYASALTKVFWAYDGFTNLVYSLGELRKPQRNLPWSIGGSVVIVGVLYIMANVAFFFVVPMDVAVNSEEILAAEFTYRVFGHQIGRVALPVLIGLSVLGAICAQTYGVSRLLDSANEVGFVPYGRQICGNHKKLGTPVTSLAIMYALTMLYLLAPPPGKVFDLLVDFVQWSTWLFYGLAAAGAIILRFTKPNHSLRSFKSFHPLNILFIIFCIYITIFPFVPPKSGSGDTPYPFYLSPLLGLITTLVGLVPWYLRLIWWPKRSGEDLTAWVEAEEYEEQIHGDIAAEPLGYLEQEKDGIRTE</sequence>
<feature type="transmembrane region" description="Helical" evidence="5">
    <location>
        <begin position="203"/>
        <end position="230"/>
    </location>
</feature>
<gene>
    <name evidence="6" type="ORF">GGI25_000928</name>
</gene>
<dbReference type="InterPro" id="IPR002293">
    <property type="entry name" value="AA/rel_permease1"/>
</dbReference>
<evidence type="ECO:0000256" key="1">
    <source>
        <dbReference type="ARBA" id="ARBA00004141"/>
    </source>
</evidence>
<accession>A0A9W8GAQ9</accession>
<dbReference type="EMBL" id="JANBTW010000007">
    <property type="protein sequence ID" value="KAJ2680040.1"/>
    <property type="molecule type" value="Genomic_DNA"/>
</dbReference>
<feature type="transmembrane region" description="Helical" evidence="5">
    <location>
        <begin position="337"/>
        <end position="356"/>
    </location>
</feature>
<evidence type="ECO:0000313" key="6">
    <source>
        <dbReference type="EMBL" id="KAJ2680040.1"/>
    </source>
</evidence>
<feature type="transmembrane region" description="Helical" evidence="5">
    <location>
        <begin position="384"/>
        <end position="403"/>
    </location>
</feature>
<dbReference type="GO" id="GO:0015179">
    <property type="term" value="F:L-amino acid transmembrane transporter activity"/>
    <property type="evidence" value="ECO:0007669"/>
    <property type="project" value="TreeGrafter"/>
</dbReference>
<dbReference type="PANTHER" id="PTHR11785">
    <property type="entry name" value="AMINO ACID TRANSPORTER"/>
    <property type="match status" value="1"/>
</dbReference>
<dbReference type="InterPro" id="IPR050598">
    <property type="entry name" value="AminoAcid_Transporter"/>
</dbReference>
<feature type="transmembrane region" description="Helical" evidence="5">
    <location>
        <begin position="134"/>
        <end position="156"/>
    </location>
</feature>
<feature type="transmembrane region" description="Helical" evidence="5">
    <location>
        <begin position="423"/>
        <end position="439"/>
    </location>
</feature>
<dbReference type="GO" id="GO:0016020">
    <property type="term" value="C:membrane"/>
    <property type="evidence" value="ECO:0007669"/>
    <property type="project" value="UniProtKB-SubCell"/>
</dbReference>
<feature type="transmembrane region" description="Helical" evidence="5">
    <location>
        <begin position="62"/>
        <end position="85"/>
    </location>
</feature>
<feature type="transmembrane region" description="Helical" evidence="5">
    <location>
        <begin position="91"/>
        <end position="113"/>
    </location>
</feature>